<organism evidence="1">
    <name type="scientific">marine sediment metagenome</name>
    <dbReference type="NCBI Taxonomy" id="412755"/>
    <lineage>
        <taxon>unclassified sequences</taxon>
        <taxon>metagenomes</taxon>
        <taxon>ecological metagenomes</taxon>
    </lineage>
</organism>
<dbReference type="EMBL" id="BARU01005270">
    <property type="protein sequence ID" value="GAH29068.1"/>
    <property type="molecule type" value="Genomic_DNA"/>
</dbReference>
<accession>X1G7T3</accession>
<protein>
    <submittedName>
        <fullName evidence="1">Uncharacterized protein</fullName>
    </submittedName>
</protein>
<gene>
    <name evidence="1" type="ORF">S03H2_10220</name>
</gene>
<name>X1G7T3_9ZZZZ</name>
<sequence length="50" mass="5616">MPDIKLSINGENIPLNPIMTEILTNINLGFISALKKIPEDKKEVKIEIIL</sequence>
<evidence type="ECO:0000313" key="1">
    <source>
        <dbReference type="EMBL" id="GAH29068.1"/>
    </source>
</evidence>
<proteinExistence type="predicted"/>
<comment type="caution">
    <text evidence="1">The sequence shown here is derived from an EMBL/GenBank/DDBJ whole genome shotgun (WGS) entry which is preliminary data.</text>
</comment>
<reference evidence="1" key="1">
    <citation type="journal article" date="2014" name="Front. Microbiol.">
        <title>High frequency of phylogenetically diverse reductive dehalogenase-homologous genes in deep subseafloor sedimentary metagenomes.</title>
        <authorList>
            <person name="Kawai M."/>
            <person name="Futagami T."/>
            <person name="Toyoda A."/>
            <person name="Takaki Y."/>
            <person name="Nishi S."/>
            <person name="Hori S."/>
            <person name="Arai W."/>
            <person name="Tsubouchi T."/>
            <person name="Morono Y."/>
            <person name="Uchiyama I."/>
            <person name="Ito T."/>
            <person name="Fujiyama A."/>
            <person name="Inagaki F."/>
            <person name="Takami H."/>
        </authorList>
    </citation>
    <scope>NUCLEOTIDE SEQUENCE</scope>
    <source>
        <strain evidence="1">Expedition CK06-06</strain>
    </source>
</reference>
<dbReference type="AlphaFoldDB" id="X1G7T3"/>